<accession>A0A7X1DM26</accession>
<dbReference type="InterPro" id="IPR050135">
    <property type="entry name" value="dGTPase-like"/>
</dbReference>
<dbReference type="PANTHER" id="PTHR11373:SF41">
    <property type="entry name" value="METAL-DEPENDENT PHOSPHOHYDROLASE"/>
    <property type="match status" value="1"/>
</dbReference>
<dbReference type="FunFam" id="1.10.3210.10:FF:000026">
    <property type="entry name" value="Metal-dependent phosphohydrolase"/>
    <property type="match status" value="1"/>
</dbReference>
<protein>
    <submittedName>
        <fullName evidence="2">HD domain-containing protein</fullName>
    </submittedName>
</protein>
<proteinExistence type="predicted"/>
<dbReference type="AlphaFoldDB" id="A0A7X1DM26"/>
<dbReference type="EMBL" id="JAATOD010000001">
    <property type="protein sequence ID" value="MBC2328661.1"/>
    <property type="molecule type" value="Genomic_DNA"/>
</dbReference>
<dbReference type="SUPFAM" id="SSF109604">
    <property type="entry name" value="HD-domain/PDEase-like"/>
    <property type="match status" value="1"/>
</dbReference>
<dbReference type="SMART" id="SM00471">
    <property type="entry name" value="HDc"/>
    <property type="match status" value="1"/>
</dbReference>
<dbReference type="Pfam" id="PF01966">
    <property type="entry name" value="HD"/>
    <property type="match status" value="1"/>
</dbReference>
<evidence type="ECO:0000259" key="1">
    <source>
        <dbReference type="PROSITE" id="PS51831"/>
    </source>
</evidence>
<dbReference type="InterPro" id="IPR003607">
    <property type="entry name" value="HD/PDEase_dom"/>
</dbReference>
<dbReference type="PROSITE" id="PS51831">
    <property type="entry name" value="HD"/>
    <property type="match status" value="1"/>
</dbReference>
<dbReference type="Gene3D" id="1.10.3210.10">
    <property type="entry name" value="Hypothetical protein af1432"/>
    <property type="match status" value="1"/>
</dbReference>
<sequence>MKITDPLYGTFEIEPVLAELIQSPLVSRLAHVHQGGSSYLVNPLWNLSRLDHSIGVMLFIRKFGSSLEEQIAGLLHDVSHTAFSHVVDYALDFEEENYHEQIFEDFVKTSTIPAILEKYGYSYKGIFDDISKWKILEQEAPELCADRIDYTLQDLYRHGKISLAEVEEFLQDLVMVDGRLYLANITAAEWFVEQYYSEVIDYFYDPLNVYSYEILAEAMRIAFQQETITTADLRLTDAELLAKLNANPDASAKIQLLASVHLEENDVDFTYHHKKKMRLINPSVLVDRRLIPADELSEKVREMNAWASKRSKHGIYIKVRKKLGINDNSYLRSMI</sequence>
<reference evidence="2 3" key="1">
    <citation type="submission" date="2020-03" db="EMBL/GenBank/DDBJ databases">
        <title>Soil Listeria distribution.</title>
        <authorList>
            <person name="Liao J."/>
            <person name="Wiedmann M."/>
        </authorList>
    </citation>
    <scope>NUCLEOTIDE SEQUENCE [LARGE SCALE GENOMIC DNA]</scope>
    <source>
        <strain evidence="2 3">FSL L7-0020</strain>
    </source>
</reference>
<evidence type="ECO:0000313" key="2">
    <source>
        <dbReference type="EMBL" id="MBC2328661.1"/>
    </source>
</evidence>
<dbReference type="PANTHER" id="PTHR11373">
    <property type="entry name" value="DEOXYNUCLEOSIDE TRIPHOSPHATE TRIPHOSPHOHYDROLASE"/>
    <property type="match status" value="1"/>
</dbReference>
<dbReference type="GO" id="GO:0008832">
    <property type="term" value="F:dGTPase activity"/>
    <property type="evidence" value="ECO:0007669"/>
    <property type="project" value="TreeGrafter"/>
</dbReference>
<evidence type="ECO:0000313" key="3">
    <source>
        <dbReference type="Proteomes" id="UP000572016"/>
    </source>
</evidence>
<organism evidence="2 3">
    <name type="scientific">Listeria swaminathanii</name>
    <dbReference type="NCBI Taxonomy" id="2713501"/>
    <lineage>
        <taxon>Bacteria</taxon>
        <taxon>Bacillati</taxon>
        <taxon>Bacillota</taxon>
        <taxon>Bacilli</taxon>
        <taxon>Bacillales</taxon>
        <taxon>Listeriaceae</taxon>
        <taxon>Listeria</taxon>
    </lineage>
</organism>
<dbReference type="CDD" id="cd00077">
    <property type="entry name" value="HDc"/>
    <property type="match status" value="1"/>
</dbReference>
<name>A0A7X1DM26_9LIST</name>
<comment type="caution">
    <text evidence="2">The sequence shown here is derived from an EMBL/GenBank/DDBJ whole genome shotgun (WGS) entry which is preliminary data.</text>
</comment>
<feature type="domain" description="HD" evidence="1">
    <location>
        <begin position="49"/>
        <end position="151"/>
    </location>
</feature>
<dbReference type="RefSeq" id="WP_185636728.1">
    <property type="nucleotide sequence ID" value="NZ_JAATOD010000001.1"/>
</dbReference>
<gene>
    <name evidence="2" type="ORF">HCX62_01205</name>
</gene>
<dbReference type="Proteomes" id="UP000572016">
    <property type="component" value="Unassembled WGS sequence"/>
</dbReference>
<dbReference type="InterPro" id="IPR006674">
    <property type="entry name" value="HD_domain"/>
</dbReference>
<dbReference type="GO" id="GO:0006203">
    <property type="term" value="P:dGTP catabolic process"/>
    <property type="evidence" value="ECO:0007669"/>
    <property type="project" value="TreeGrafter"/>
</dbReference>